<keyword evidence="1" id="KW-0413">Isomerase</keyword>
<evidence type="ECO:0000313" key="5">
    <source>
        <dbReference type="Proteomes" id="UP000182660"/>
    </source>
</evidence>
<dbReference type="HOGENOM" id="CLU_148073_2_1_6"/>
<accession>A0A090IH76</accession>
<dbReference type="Proteomes" id="UP000183794">
    <property type="component" value="Unassembled WGS sequence"/>
</dbReference>
<dbReference type="GO" id="GO:0016853">
    <property type="term" value="F:isomerase activity"/>
    <property type="evidence" value="ECO:0007669"/>
    <property type="project" value="UniProtKB-KW"/>
</dbReference>
<feature type="domain" description="4-oxalocrotonate tautomerase-like" evidence="2">
    <location>
        <begin position="4"/>
        <end position="58"/>
    </location>
</feature>
<dbReference type="EMBL" id="FPLD01000102">
    <property type="protein sequence ID" value="SGZ11755.1"/>
    <property type="molecule type" value="Genomic_DNA"/>
</dbReference>
<dbReference type="OrthoDB" id="1438441at2"/>
<dbReference type="InterPro" id="IPR004370">
    <property type="entry name" value="4-OT-like_dom"/>
</dbReference>
<dbReference type="STRING" id="80854.MVIS_2413"/>
<dbReference type="KEGG" id="mvs:MVIS_2413"/>
<evidence type="ECO:0000256" key="1">
    <source>
        <dbReference type="ARBA" id="ARBA00023235"/>
    </source>
</evidence>
<dbReference type="SUPFAM" id="SSF55331">
    <property type="entry name" value="Tautomerase/MIF"/>
    <property type="match status" value="1"/>
</dbReference>
<sequence>MPFIAFESGQLTDDVKEKLIEKLTDVSVEITGIPKELFLVSIREQPDENIAVGGKSVKQIKKDLAK</sequence>
<dbReference type="PATRIC" id="fig|80854.5.peg.2570"/>
<dbReference type="Proteomes" id="UP000182660">
    <property type="component" value="Unassembled WGS sequence"/>
</dbReference>
<dbReference type="GeneID" id="61297357"/>
<dbReference type="AlphaFoldDB" id="A0A090IH76"/>
<dbReference type="Pfam" id="PF01361">
    <property type="entry name" value="Tautomerase"/>
    <property type="match status" value="1"/>
</dbReference>
<dbReference type="Gene3D" id="3.30.429.10">
    <property type="entry name" value="Macrophage Migration Inhibitory Factor"/>
    <property type="match status" value="1"/>
</dbReference>
<dbReference type="InterPro" id="IPR014347">
    <property type="entry name" value="Tautomerase/MIF_sf"/>
</dbReference>
<name>A0A090IH76_9GAMM</name>
<gene>
    <name evidence="3" type="ORF">MT2528_3540</name>
    <name evidence="4" type="ORF">NVI5450_3737</name>
</gene>
<reference evidence="4 6" key="1">
    <citation type="submission" date="2016-11" db="EMBL/GenBank/DDBJ databases">
        <authorList>
            <person name="Jaros S."/>
            <person name="Januszkiewicz K."/>
            <person name="Wedrychowicz H."/>
        </authorList>
    </citation>
    <scope>NUCLEOTIDE SEQUENCE [LARGE SCALE GENOMIC DNA]</scope>
    <source>
        <strain evidence="4">NVI 5450</strain>
    </source>
</reference>
<protein>
    <submittedName>
        <fullName evidence="4">Oxalocrotonate tautomerase</fullName>
    </submittedName>
</protein>
<evidence type="ECO:0000259" key="2">
    <source>
        <dbReference type="Pfam" id="PF01361"/>
    </source>
</evidence>
<dbReference type="EMBL" id="FPLJ01000078">
    <property type="protein sequence ID" value="SGY98039.1"/>
    <property type="molecule type" value="Genomic_DNA"/>
</dbReference>
<dbReference type="RefSeq" id="WP_045110595.1">
    <property type="nucleotide sequence ID" value="NZ_CAWQZC010000025.1"/>
</dbReference>
<evidence type="ECO:0000313" key="4">
    <source>
        <dbReference type="EMBL" id="SGZ11755.1"/>
    </source>
</evidence>
<reference evidence="3 5" key="2">
    <citation type="submission" date="2016-11" db="EMBL/GenBank/DDBJ databases">
        <authorList>
            <person name="Klemetsen T."/>
        </authorList>
    </citation>
    <scope>NUCLEOTIDE SEQUENCE [LARGE SCALE GENOMIC DNA]</scope>
    <source>
        <strain evidence="3">MT 2528</strain>
    </source>
</reference>
<evidence type="ECO:0000313" key="3">
    <source>
        <dbReference type="EMBL" id="SGY98039.1"/>
    </source>
</evidence>
<proteinExistence type="predicted"/>
<dbReference type="NCBIfam" id="NF041920">
    <property type="entry name" value="DmpI"/>
    <property type="match status" value="1"/>
</dbReference>
<evidence type="ECO:0000313" key="6">
    <source>
        <dbReference type="Proteomes" id="UP000183794"/>
    </source>
</evidence>
<organism evidence="4 6">
    <name type="scientific">Moritella viscosa</name>
    <dbReference type="NCBI Taxonomy" id="80854"/>
    <lineage>
        <taxon>Bacteria</taxon>
        <taxon>Pseudomonadati</taxon>
        <taxon>Pseudomonadota</taxon>
        <taxon>Gammaproteobacteria</taxon>
        <taxon>Alteromonadales</taxon>
        <taxon>Moritellaceae</taxon>
        <taxon>Moritella</taxon>
    </lineage>
</organism>
<keyword evidence="5" id="KW-1185">Reference proteome</keyword>